<accession>A0A927EXG5</accession>
<keyword evidence="3" id="KW-1185">Reference proteome</keyword>
<protein>
    <submittedName>
        <fullName evidence="2">DUF1540 domain-containing protein</fullName>
    </submittedName>
</protein>
<dbReference type="Proteomes" id="UP000632289">
    <property type="component" value="Unassembled WGS sequence"/>
</dbReference>
<sequence>MEMPVVRECTVEECVYNRDQACHAQAITVGDMRHPHCDTYLNAPAKGGDPNSTGRVGACKVANCRHNEQFECRAPGITVGHVESAVDCMTYAPA</sequence>
<reference evidence="2" key="1">
    <citation type="submission" date="2020-09" db="EMBL/GenBank/DDBJ databases">
        <title>Secondary metabolite and genome analysis of marine Streptomyces chumphonensis KK1-2T.</title>
        <authorList>
            <person name="Phongsopitanun W."/>
            <person name="Kanchanasin P."/>
            <person name="Pittayakhajonwut P."/>
            <person name="Suwanborirux K."/>
            <person name="Tanasupawat S."/>
        </authorList>
    </citation>
    <scope>NUCLEOTIDE SEQUENCE</scope>
    <source>
        <strain evidence="2">KK1-2</strain>
    </source>
</reference>
<feature type="domain" description="DUF1540" evidence="1">
    <location>
        <begin position="9"/>
        <end position="34"/>
    </location>
</feature>
<gene>
    <name evidence="2" type="ORF">IF129_09425</name>
</gene>
<name>A0A927EXG5_9ACTN</name>
<evidence type="ECO:0000313" key="2">
    <source>
        <dbReference type="EMBL" id="MBD3931780.1"/>
    </source>
</evidence>
<feature type="domain" description="DUF1540" evidence="1">
    <location>
        <begin position="59"/>
        <end position="91"/>
    </location>
</feature>
<dbReference type="AlphaFoldDB" id="A0A927EXG5"/>
<dbReference type="EMBL" id="JACXYU010000003">
    <property type="protein sequence ID" value="MBD3931780.1"/>
    <property type="molecule type" value="Genomic_DNA"/>
</dbReference>
<organism evidence="2 3">
    <name type="scientific">Streptomyces chumphonensis</name>
    <dbReference type="NCBI Taxonomy" id="1214925"/>
    <lineage>
        <taxon>Bacteria</taxon>
        <taxon>Bacillati</taxon>
        <taxon>Actinomycetota</taxon>
        <taxon>Actinomycetes</taxon>
        <taxon>Kitasatosporales</taxon>
        <taxon>Streptomycetaceae</taxon>
        <taxon>Streptomyces</taxon>
    </lineage>
</organism>
<comment type="caution">
    <text evidence="2">The sequence shown here is derived from an EMBL/GenBank/DDBJ whole genome shotgun (WGS) entry which is preliminary data.</text>
</comment>
<dbReference type="InterPro" id="IPR011437">
    <property type="entry name" value="DUF1540"/>
</dbReference>
<dbReference type="Pfam" id="PF07561">
    <property type="entry name" value="DUF1540"/>
    <property type="match status" value="2"/>
</dbReference>
<evidence type="ECO:0000259" key="1">
    <source>
        <dbReference type="Pfam" id="PF07561"/>
    </source>
</evidence>
<proteinExistence type="predicted"/>
<evidence type="ECO:0000313" key="3">
    <source>
        <dbReference type="Proteomes" id="UP000632289"/>
    </source>
</evidence>
<dbReference type="RefSeq" id="WP_191209061.1">
    <property type="nucleotide sequence ID" value="NZ_BAABKL010000018.1"/>
</dbReference>